<dbReference type="InterPro" id="IPR009057">
    <property type="entry name" value="Homeodomain-like_sf"/>
</dbReference>
<keyword evidence="5" id="KW-1185">Reference proteome</keyword>
<protein>
    <submittedName>
        <fullName evidence="6">Tigger transposable element-derived protein 1-like</fullName>
    </submittedName>
</protein>
<keyword evidence="2" id="KW-0238">DNA-binding</keyword>
<dbReference type="PANTHER" id="PTHR19303">
    <property type="entry name" value="TRANSPOSON"/>
    <property type="match status" value="1"/>
</dbReference>
<feature type="compositionally biased region" description="Polar residues" evidence="3">
    <location>
        <begin position="538"/>
        <end position="555"/>
    </location>
</feature>
<dbReference type="GeneID" id="125776618"/>
<reference evidence="5" key="1">
    <citation type="submission" date="2025-05" db="UniProtKB">
        <authorList>
            <consortium name="RefSeq"/>
        </authorList>
    </citation>
    <scope>NUCLEOTIDE SEQUENCE [LARGE SCALE GENOMIC DNA]</scope>
</reference>
<dbReference type="InterPro" id="IPR050863">
    <property type="entry name" value="CenT-Element_Derived"/>
</dbReference>
<evidence type="ECO:0000256" key="1">
    <source>
        <dbReference type="ARBA" id="ARBA00004123"/>
    </source>
</evidence>
<dbReference type="Proteomes" id="UP001652620">
    <property type="component" value="Chromosome 2"/>
</dbReference>
<dbReference type="Gene3D" id="1.10.10.60">
    <property type="entry name" value="Homeodomain-like"/>
    <property type="match status" value="2"/>
</dbReference>
<reference evidence="6" key="2">
    <citation type="submission" date="2025-08" db="UniProtKB">
        <authorList>
            <consortium name="RefSeq"/>
        </authorList>
    </citation>
    <scope>IDENTIFICATION</scope>
    <source>
        <tissue evidence="6">Adult</tissue>
    </source>
</reference>
<feature type="region of interest" description="Disordered" evidence="3">
    <location>
        <begin position="538"/>
        <end position="569"/>
    </location>
</feature>
<dbReference type="RefSeq" id="XP_049305968.1">
    <property type="nucleotide sequence ID" value="XM_049450011.1"/>
</dbReference>
<dbReference type="Gene3D" id="3.30.420.10">
    <property type="entry name" value="Ribonuclease H-like superfamily/Ribonuclease H"/>
    <property type="match status" value="1"/>
</dbReference>
<dbReference type="PANTHER" id="PTHR19303:SF26">
    <property type="entry name" value="TIGGER TRANSPOSABLE ELEMENT-DERIVED PROTEIN 1"/>
    <property type="match status" value="1"/>
</dbReference>
<accession>A0ABM3J9Q6</accession>
<dbReference type="SMART" id="SM00674">
    <property type="entry name" value="CENPB"/>
    <property type="match status" value="1"/>
</dbReference>
<dbReference type="Pfam" id="PF03221">
    <property type="entry name" value="HTH_Tnp_Tc5"/>
    <property type="match status" value="1"/>
</dbReference>
<feature type="domain" description="HTH CENPB-type" evidence="4">
    <location>
        <begin position="70"/>
        <end position="152"/>
    </location>
</feature>
<gene>
    <name evidence="6" type="primary">LOC125776618</name>
</gene>
<evidence type="ECO:0000256" key="3">
    <source>
        <dbReference type="SAM" id="MobiDB-lite"/>
    </source>
</evidence>
<evidence type="ECO:0000259" key="4">
    <source>
        <dbReference type="PROSITE" id="PS51253"/>
    </source>
</evidence>
<proteinExistence type="predicted"/>
<organism evidence="5 6">
    <name type="scientific">Bactrocera dorsalis</name>
    <name type="common">Oriental fruit fly</name>
    <name type="synonym">Dacus dorsalis</name>
    <dbReference type="NCBI Taxonomy" id="27457"/>
    <lineage>
        <taxon>Eukaryota</taxon>
        <taxon>Metazoa</taxon>
        <taxon>Ecdysozoa</taxon>
        <taxon>Arthropoda</taxon>
        <taxon>Hexapoda</taxon>
        <taxon>Insecta</taxon>
        <taxon>Pterygota</taxon>
        <taxon>Neoptera</taxon>
        <taxon>Endopterygota</taxon>
        <taxon>Diptera</taxon>
        <taxon>Brachycera</taxon>
        <taxon>Muscomorpha</taxon>
        <taxon>Tephritoidea</taxon>
        <taxon>Tephritidae</taxon>
        <taxon>Bactrocera</taxon>
        <taxon>Bactrocera</taxon>
    </lineage>
</organism>
<evidence type="ECO:0000313" key="6">
    <source>
        <dbReference type="RefSeq" id="XP_049305968.1"/>
    </source>
</evidence>
<sequence>MLHKSPALKMRKAISLDTKIKILDQLATGQGATVVGNNFGIHEATVRTIKKNETAIRASVCSGTKLSAKSSSYVRDVVKAKMEKALVIWIEDKSQKRIPVDGLAIKQTALRIYKRIQEIDPDTSSQSKQHAFSASTGWMTGFLKRHALHNIKIKGETASADELAAKEFPEKLKKIIEDGEYTPDQVWNLDESGLFWKRMPRRTYVAKSQKTAGGFKVAKDRITLLFCSNASGERILKPLLVHRALRPRSMKSVDFNKLPVHWMAKKKAWVTSAIFTEWFQKHFIPEVRRYMKEKCLEFKVLLILDNAPGHPVLEHPNVQFCFLPPNTTSLIQPLDQGIIATFKTHYIRSSFHYVVEKLDNYEESSVIDEWKKFSIMDCINQVKIALDLLKPSTLNSCWKNIWPECVKCKDPVIDNNAELADIITMANAIGGDGFDDLSLADVEELLVDESLSENGIIEFTLETRYDKEHSDSDERDRPILKASLIKEGLDLATKLGSHFEQHDHDEERAAKFQRELKSLMASYREVYNGLTRNKTQSKITDFVQKSTDVPTQSARNDNDEQNHSSDGSDIVVFRKRLRLLSDSDNK</sequence>
<dbReference type="PROSITE" id="PS51253">
    <property type="entry name" value="HTH_CENPB"/>
    <property type="match status" value="1"/>
</dbReference>
<dbReference type="InterPro" id="IPR036397">
    <property type="entry name" value="RNaseH_sf"/>
</dbReference>
<evidence type="ECO:0000313" key="5">
    <source>
        <dbReference type="Proteomes" id="UP001652620"/>
    </source>
</evidence>
<comment type="subcellular location">
    <subcellularLocation>
        <location evidence="1">Nucleus</location>
    </subcellularLocation>
</comment>
<name>A0ABM3J9Q6_BACDO</name>
<dbReference type="InterPro" id="IPR006600">
    <property type="entry name" value="HTH_CenpB_DNA-bd_dom"/>
</dbReference>
<dbReference type="SUPFAM" id="SSF46689">
    <property type="entry name" value="Homeodomain-like"/>
    <property type="match status" value="2"/>
</dbReference>
<dbReference type="InterPro" id="IPR004875">
    <property type="entry name" value="DDE_SF_endonuclease_dom"/>
</dbReference>
<evidence type="ECO:0000256" key="2">
    <source>
        <dbReference type="ARBA" id="ARBA00023125"/>
    </source>
</evidence>
<dbReference type="Pfam" id="PF03184">
    <property type="entry name" value="DDE_1"/>
    <property type="match status" value="1"/>
</dbReference>